<reference evidence="2 3" key="1">
    <citation type="submission" date="2024-08" db="EMBL/GenBank/DDBJ databases">
        <title>Whole-genome sequencing of halo(alkali)philic microorganisms from hypersaline lakes.</title>
        <authorList>
            <person name="Sorokin D.Y."/>
            <person name="Merkel A.Y."/>
            <person name="Messina E."/>
            <person name="Yakimov M."/>
        </authorList>
    </citation>
    <scope>NUCLEOTIDE SEQUENCE [LARGE SCALE GENOMIC DNA]</scope>
    <source>
        <strain evidence="2 3">AB-hyl4</strain>
    </source>
</reference>
<dbReference type="PANTHER" id="PTHR30093:SF2">
    <property type="entry name" value="TYPE II SECRETION SYSTEM PROTEIN H"/>
    <property type="match status" value="1"/>
</dbReference>
<dbReference type="EMBL" id="JBGUBD010000007">
    <property type="protein sequence ID" value="MFA9479139.1"/>
    <property type="molecule type" value="Genomic_DNA"/>
</dbReference>
<accession>A0ABV4U9D2</accession>
<dbReference type="Gene3D" id="3.30.700.10">
    <property type="entry name" value="Glycoprotein, Type 4 Pilin"/>
    <property type="match status" value="1"/>
</dbReference>
<keyword evidence="1" id="KW-0812">Transmembrane</keyword>
<dbReference type="Proteomes" id="UP001575105">
    <property type="component" value="Unassembled WGS sequence"/>
</dbReference>
<comment type="caution">
    <text evidence="2">The sequence shown here is derived from an EMBL/GenBank/DDBJ whole genome shotgun (WGS) entry which is preliminary data.</text>
</comment>
<keyword evidence="1" id="KW-1133">Transmembrane helix</keyword>
<evidence type="ECO:0000256" key="1">
    <source>
        <dbReference type="SAM" id="Phobius"/>
    </source>
</evidence>
<feature type="transmembrane region" description="Helical" evidence="1">
    <location>
        <begin position="47"/>
        <end position="70"/>
    </location>
</feature>
<keyword evidence="1" id="KW-0472">Membrane</keyword>
<dbReference type="RefSeq" id="WP_425346066.1">
    <property type="nucleotide sequence ID" value="NZ_JBGUBD010000007.1"/>
</dbReference>
<keyword evidence="3" id="KW-1185">Reference proteome</keyword>
<proteinExistence type="predicted"/>
<dbReference type="PANTHER" id="PTHR30093">
    <property type="entry name" value="GENERAL SECRETION PATHWAY PROTEIN G"/>
    <property type="match status" value="1"/>
</dbReference>
<dbReference type="SUPFAM" id="SSF54523">
    <property type="entry name" value="Pili subunits"/>
    <property type="match status" value="1"/>
</dbReference>
<evidence type="ECO:0000313" key="3">
    <source>
        <dbReference type="Proteomes" id="UP001575105"/>
    </source>
</evidence>
<name>A0ABV4U9D2_9BACT</name>
<dbReference type="Pfam" id="PF07963">
    <property type="entry name" value="N_methyl"/>
    <property type="match status" value="1"/>
</dbReference>
<organism evidence="2 3">
    <name type="scientific">Natronomicrosphaera hydrolytica</name>
    <dbReference type="NCBI Taxonomy" id="3242702"/>
    <lineage>
        <taxon>Bacteria</taxon>
        <taxon>Pseudomonadati</taxon>
        <taxon>Planctomycetota</taxon>
        <taxon>Phycisphaerae</taxon>
        <taxon>Phycisphaerales</taxon>
        <taxon>Phycisphaeraceae</taxon>
        <taxon>Natronomicrosphaera</taxon>
    </lineage>
</organism>
<gene>
    <name evidence="2" type="ORF">ACERK3_12675</name>
</gene>
<dbReference type="NCBIfam" id="TIGR02532">
    <property type="entry name" value="IV_pilin_GFxxxE"/>
    <property type="match status" value="1"/>
</dbReference>
<dbReference type="InterPro" id="IPR045584">
    <property type="entry name" value="Pilin-like"/>
</dbReference>
<protein>
    <submittedName>
        <fullName evidence="2">Prepilin-type N-terminal cleavage/methylation domain-containing protein</fullName>
    </submittedName>
</protein>
<dbReference type="InterPro" id="IPR012902">
    <property type="entry name" value="N_methyl_site"/>
</dbReference>
<evidence type="ECO:0000313" key="2">
    <source>
        <dbReference type="EMBL" id="MFA9479139.1"/>
    </source>
</evidence>
<sequence>MPGRQLGSASLEETVMSLSVSDLHQPEPGEARRVGVVRRPRKRLPGFTLIELLVVISIIALLIAILLPALSAAREAARQTQCASNQRQIILSTVTWAVDNNGSLPPFRLTSTTPYRVTMDAWAQMAMYRWEGGNRFVLNHGLLHEQDYFSEPGGFYCPSAKLDMLKYDRQPQPIGSEPYVGPNSPANFVQSSYMFNPLRSPPPNLAYVKFQELDDLGSGDLFTMDTPRFGSHTMGVDGNSHSMGWNRGDGDGSVRFINDAYLHDYLETNTHSNVTYRDFFNQVNENY</sequence>